<dbReference type="PANTHER" id="PTHR10587:SF128">
    <property type="entry name" value="POLYSACCHARIDE DEACETYLASE PDAB-RELATED"/>
    <property type="match status" value="1"/>
</dbReference>
<reference evidence="2 3" key="1">
    <citation type="submission" date="2019-01" db="EMBL/GenBank/DDBJ databases">
        <title>Draft genomes of a novel of Aminipila strains.</title>
        <authorList>
            <person name="Ma S."/>
        </authorList>
    </citation>
    <scope>NUCLEOTIDE SEQUENCE [LARGE SCALE GENOMIC DNA]</scope>
    <source>
        <strain evidence="3">JN-39</strain>
    </source>
</reference>
<dbReference type="PANTHER" id="PTHR10587">
    <property type="entry name" value="GLYCOSYL TRANSFERASE-RELATED"/>
    <property type="match status" value="1"/>
</dbReference>
<dbReference type="KEGG" id="amij:EQM06_03715"/>
<dbReference type="SUPFAM" id="SSF88713">
    <property type="entry name" value="Glycoside hydrolase/deacetylase"/>
    <property type="match status" value="1"/>
</dbReference>
<dbReference type="OrthoDB" id="9806342at2"/>
<dbReference type="InterPro" id="IPR011330">
    <property type="entry name" value="Glyco_hydro/deAcase_b/a-brl"/>
</dbReference>
<organism evidence="2 3">
    <name type="scientific">Aminipila luticellarii</name>
    <dbReference type="NCBI Taxonomy" id="2507160"/>
    <lineage>
        <taxon>Bacteria</taxon>
        <taxon>Bacillati</taxon>
        <taxon>Bacillota</taxon>
        <taxon>Clostridia</taxon>
        <taxon>Peptostreptococcales</taxon>
        <taxon>Anaerovoracaceae</taxon>
        <taxon>Aminipila</taxon>
    </lineage>
</organism>
<dbReference type="InterPro" id="IPR002509">
    <property type="entry name" value="NODB_dom"/>
</dbReference>
<dbReference type="Proteomes" id="UP000287601">
    <property type="component" value="Chromosome"/>
</dbReference>
<sequence>MKILSRIFAALIIIAAAIWVYQSIDVSAVFNQDRKLPIYSVQTEEKKIAISFDAAWGDDRTMDILNNLDKYHVKSTFFLTKFWAEKYPQDVAEIQKRGHEIGNHSATHPDMTGLTSEKIASELQVTSDVIEKITGKKTTLFRPPFGAYDNHVIETCESQGYKVIQWSVDSLDWKDISTEQIVERVTRNVKSGDIILFHNNAEHSSEYLPLVLKSLQDQGFQIVPVGQLIYYKGYQMDHTGKQCKL</sequence>
<dbReference type="GO" id="GO:0016810">
    <property type="term" value="F:hydrolase activity, acting on carbon-nitrogen (but not peptide) bonds"/>
    <property type="evidence" value="ECO:0007669"/>
    <property type="project" value="InterPro"/>
</dbReference>
<dbReference type="GO" id="GO:0005975">
    <property type="term" value="P:carbohydrate metabolic process"/>
    <property type="evidence" value="ECO:0007669"/>
    <property type="project" value="InterPro"/>
</dbReference>
<dbReference type="GO" id="GO:0016020">
    <property type="term" value="C:membrane"/>
    <property type="evidence" value="ECO:0007669"/>
    <property type="project" value="TreeGrafter"/>
</dbReference>
<accession>A0A410PTX3</accession>
<dbReference type="PROSITE" id="PS51677">
    <property type="entry name" value="NODB"/>
    <property type="match status" value="1"/>
</dbReference>
<protein>
    <submittedName>
        <fullName evidence="2">Deacetylase</fullName>
    </submittedName>
</protein>
<dbReference type="InterPro" id="IPR050248">
    <property type="entry name" value="Polysacc_deacetylase_ArnD"/>
</dbReference>
<feature type="domain" description="NodB homology" evidence="1">
    <location>
        <begin position="46"/>
        <end position="223"/>
    </location>
</feature>
<dbReference type="RefSeq" id="WP_128745057.1">
    <property type="nucleotide sequence ID" value="NZ_CP035281.1"/>
</dbReference>
<evidence type="ECO:0000313" key="3">
    <source>
        <dbReference type="Proteomes" id="UP000287601"/>
    </source>
</evidence>
<dbReference type="EMBL" id="CP035281">
    <property type="protein sequence ID" value="QAT42407.1"/>
    <property type="molecule type" value="Genomic_DNA"/>
</dbReference>
<evidence type="ECO:0000259" key="1">
    <source>
        <dbReference type="PROSITE" id="PS51677"/>
    </source>
</evidence>
<dbReference type="Gene3D" id="3.20.20.370">
    <property type="entry name" value="Glycoside hydrolase/deacetylase"/>
    <property type="match status" value="1"/>
</dbReference>
<dbReference type="AlphaFoldDB" id="A0A410PTX3"/>
<name>A0A410PTX3_9FIRM</name>
<keyword evidence="3" id="KW-1185">Reference proteome</keyword>
<evidence type="ECO:0000313" key="2">
    <source>
        <dbReference type="EMBL" id="QAT42407.1"/>
    </source>
</evidence>
<dbReference type="CDD" id="cd10917">
    <property type="entry name" value="CE4_NodB_like_6s_7s"/>
    <property type="match status" value="1"/>
</dbReference>
<dbReference type="Pfam" id="PF01522">
    <property type="entry name" value="Polysacc_deac_1"/>
    <property type="match status" value="1"/>
</dbReference>
<gene>
    <name evidence="2" type="ORF">EQM06_03715</name>
</gene>
<proteinExistence type="predicted"/>